<dbReference type="GO" id="GO:0004556">
    <property type="term" value="F:alpha-amylase activity"/>
    <property type="evidence" value="ECO:0007669"/>
    <property type="project" value="UniProtKB-UniRule"/>
</dbReference>
<dbReference type="Pfam" id="PF00128">
    <property type="entry name" value="Alpha-amylase"/>
    <property type="match status" value="1"/>
</dbReference>
<dbReference type="InterPro" id="IPR013780">
    <property type="entry name" value="Glyco_hydro_b"/>
</dbReference>
<dbReference type="CDD" id="cd11333">
    <property type="entry name" value="AmyAc_SI_OligoGlu_DGase"/>
    <property type="match status" value="1"/>
</dbReference>
<dbReference type="OrthoDB" id="9805159at2"/>
<dbReference type="GO" id="GO:0009313">
    <property type="term" value="P:oligosaccharide catabolic process"/>
    <property type="evidence" value="ECO:0007669"/>
    <property type="project" value="TreeGrafter"/>
</dbReference>
<accession>A0A4Z0W4H9</accession>
<evidence type="ECO:0000313" key="8">
    <source>
        <dbReference type="Proteomes" id="UP000297475"/>
    </source>
</evidence>
<keyword evidence="3 5" id="KW-0326">Glycosidase</keyword>
<keyword evidence="2 5" id="KW-0378">Hydrolase</keyword>
<dbReference type="InterPro" id="IPR045857">
    <property type="entry name" value="O16G_dom_2"/>
</dbReference>
<keyword evidence="8" id="KW-1185">Reference proteome</keyword>
<dbReference type="InterPro" id="IPR006047">
    <property type="entry name" value="GH13_cat_dom"/>
</dbReference>
<evidence type="ECO:0000256" key="5">
    <source>
        <dbReference type="RuleBase" id="RU361134"/>
    </source>
</evidence>
<evidence type="ECO:0000313" key="7">
    <source>
        <dbReference type="EMBL" id="TGG92417.1"/>
    </source>
</evidence>
<dbReference type="Gene3D" id="2.60.40.1180">
    <property type="entry name" value="Golgi alpha-mannosidase II"/>
    <property type="match status" value="1"/>
</dbReference>
<dbReference type="Gene3D" id="3.20.20.80">
    <property type="entry name" value="Glycosidases"/>
    <property type="match status" value="1"/>
</dbReference>
<dbReference type="EMBL" id="SRMF01000005">
    <property type="protein sequence ID" value="TGG92417.1"/>
    <property type="molecule type" value="Genomic_DNA"/>
</dbReference>
<organism evidence="7 8">
    <name type="scientific">Natronospirillum operosum</name>
    <dbReference type="NCBI Taxonomy" id="2759953"/>
    <lineage>
        <taxon>Bacteria</taxon>
        <taxon>Pseudomonadati</taxon>
        <taxon>Pseudomonadota</taxon>
        <taxon>Gammaproteobacteria</taxon>
        <taxon>Oceanospirillales</taxon>
        <taxon>Natronospirillaceae</taxon>
        <taxon>Natronospirillum</taxon>
    </lineage>
</organism>
<dbReference type="GO" id="GO:0043169">
    <property type="term" value="F:cation binding"/>
    <property type="evidence" value="ECO:0007669"/>
    <property type="project" value="InterPro"/>
</dbReference>
<evidence type="ECO:0000256" key="2">
    <source>
        <dbReference type="ARBA" id="ARBA00022801"/>
    </source>
</evidence>
<comment type="caution">
    <text evidence="7">The sequence shown here is derived from an EMBL/GenBank/DDBJ whole genome shotgun (WGS) entry which is preliminary data.</text>
</comment>
<evidence type="ECO:0000256" key="1">
    <source>
        <dbReference type="ARBA" id="ARBA00008061"/>
    </source>
</evidence>
<dbReference type="SUPFAM" id="SSF51011">
    <property type="entry name" value="Glycosyl hydrolase domain"/>
    <property type="match status" value="1"/>
</dbReference>
<evidence type="ECO:0000256" key="3">
    <source>
        <dbReference type="ARBA" id="ARBA00023295"/>
    </source>
</evidence>
<comment type="similarity">
    <text evidence="1 4">Belongs to the glycosyl hydrolase 13 family.</text>
</comment>
<dbReference type="Proteomes" id="UP000297475">
    <property type="component" value="Unassembled WGS sequence"/>
</dbReference>
<protein>
    <recommendedName>
        <fullName evidence="5">Alpha-amylase</fullName>
        <ecNumber evidence="5">3.2.1.1</ecNumber>
    </recommendedName>
</protein>
<feature type="domain" description="Glycosyl hydrolase family 13 catalytic" evidence="6">
    <location>
        <begin position="13"/>
        <end position="415"/>
    </location>
</feature>
<evidence type="ECO:0000256" key="4">
    <source>
        <dbReference type="RuleBase" id="RU003615"/>
    </source>
</evidence>
<dbReference type="PRINTS" id="PR00110">
    <property type="entry name" value="ALPHAAMYLASE"/>
</dbReference>
<dbReference type="SUPFAM" id="SSF51445">
    <property type="entry name" value="(Trans)glycosidases"/>
    <property type="match status" value="1"/>
</dbReference>
<sequence length="551" mass="63061">MTQPWWKDAVVYQVYPLSFNDSNGDGIGDLPGIIEKLDYLKELGINVIWLSPIFRSPNDDNGYDVSDYQAIMAEFGTMADFDRLLAEAHARGIRILLDLVLNHTSDEHAWFQESRQSRDNPKSDWYIWRDGKAGGPPNNWESIFSGSAWRYYEDRDQYCLHLFSSKQPDLNWENQDVREALYTMIRWWLDKGVDGFRIDAITHIRKEQGFPDMPNPKGLEVVNATPMHRNVEGIQPYIADLGANTFAHYDIMTVGEAAGVSVDDAPNWVAPEQHKFNMLFQFEQIKLWGSDVDAALNLPALRDTLTRWQKGLEGQGWNALFVENHDIARVVSTWGNAEQYWRESATAIATMYFLMQGTPFIYQGQELGMTNFPFERLDQFDDVAVRNLAAEEMANGWTEADILEQIRNSARDNARTPMQWDSSPNGGFTSGTPWLAVNPNTEWLNAEQQRRDPNSVFAFYQQLIRLRAEHSSLVHGHYDLELPTHDQVYAYTRTGTDDRYLVLTNLSDEPADISACKVDLEAAERLLGNLDDNGQPSTLRPWEARVLRCAD</sequence>
<evidence type="ECO:0000259" key="6">
    <source>
        <dbReference type="SMART" id="SM00642"/>
    </source>
</evidence>
<dbReference type="EC" id="3.2.1.1" evidence="5"/>
<dbReference type="PANTHER" id="PTHR10357:SF178">
    <property type="entry name" value="OLIGO-1,6-GLUCOSIDASE 3-RELATED"/>
    <property type="match status" value="1"/>
</dbReference>
<keyword evidence="5" id="KW-0119">Carbohydrate metabolism</keyword>
<dbReference type="PANTHER" id="PTHR10357">
    <property type="entry name" value="ALPHA-AMYLASE FAMILY MEMBER"/>
    <property type="match status" value="1"/>
</dbReference>
<proteinExistence type="inferred from homology"/>
<dbReference type="InterPro" id="IPR017853">
    <property type="entry name" value="GH"/>
</dbReference>
<dbReference type="RefSeq" id="WP_135483751.1">
    <property type="nucleotide sequence ID" value="NZ_SRMF01000005.1"/>
</dbReference>
<dbReference type="FunFam" id="3.90.400.10:FF:000002">
    <property type="entry name" value="Sucrose isomerase"/>
    <property type="match status" value="1"/>
</dbReference>
<dbReference type="SMART" id="SM00642">
    <property type="entry name" value="Aamy"/>
    <property type="match status" value="1"/>
</dbReference>
<dbReference type="Gene3D" id="3.90.400.10">
    <property type="entry name" value="Oligo-1,6-glucosidase, Domain 2"/>
    <property type="match status" value="1"/>
</dbReference>
<gene>
    <name evidence="7" type="ORF">E4656_13145</name>
</gene>
<dbReference type="FunFam" id="3.20.20.80:FF:000064">
    <property type="entry name" value="Oligo-1,6-glucosidase"/>
    <property type="match status" value="2"/>
</dbReference>
<dbReference type="InterPro" id="IPR006046">
    <property type="entry name" value="Alpha_amylase"/>
</dbReference>
<reference evidence="7 8" key="1">
    <citation type="submission" date="2019-04" db="EMBL/GenBank/DDBJ databases">
        <title>Natronospirillum operosus gen. nov., sp. nov., a haloalkaliphilic satellite isolated from decaying biomass of laboratory culture of cyanobacterium Geitlerinema sp. and proposal of Natronospirillaceae fam. nov. and Saccharospirillaceae fam. nov.</title>
        <authorList>
            <person name="Kevbrin V."/>
            <person name="Boltyanskaya Y."/>
            <person name="Koziaeva V."/>
            <person name="Grouzdev D.S."/>
            <person name="Park M."/>
            <person name="Cho J."/>
        </authorList>
    </citation>
    <scope>NUCLEOTIDE SEQUENCE [LARGE SCALE GENOMIC DNA]</scope>
    <source>
        <strain evidence="7 8">G-116</strain>
    </source>
</reference>
<dbReference type="AlphaFoldDB" id="A0A4Z0W4H9"/>
<name>A0A4Z0W4H9_9GAMM</name>
<comment type="catalytic activity">
    <reaction evidence="5">
        <text>Endohydrolysis of (1-&gt;4)-alpha-D-glucosidic linkages in polysaccharides containing three or more (1-&gt;4)-alpha-linked D-glucose units.</text>
        <dbReference type="EC" id="3.2.1.1"/>
    </reaction>
</comment>